<comment type="catalytic activity">
    <reaction evidence="5">
        <text>a beta-lactam + H2O = a substituted beta-amino acid</text>
        <dbReference type="Rhea" id="RHEA:20401"/>
        <dbReference type="ChEBI" id="CHEBI:15377"/>
        <dbReference type="ChEBI" id="CHEBI:35627"/>
        <dbReference type="ChEBI" id="CHEBI:140347"/>
        <dbReference type="EC" id="3.5.2.6"/>
    </reaction>
</comment>
<reference evidence="8" key="1">
    <citation type="journal article" date="2020" name="Syst. Appl. Microbiol.">
        <title>Streptomyces alkaliterrae sp. nov., isolated from an alkaline soil, and emended descriptions of Streptomyces alkaliphilus, Streptomyces calidiresistens and Streptomyces durbertensis.</title>
        <authorList>
            <person name="Swiecimska M."/>
            <person name="Golinska P."/>
            <person name="Nouioui I."/>
            <person name="Wypij M."/>
            <person name="Rai M."/>
            <person name="Sangal V."/>
            <person name="Goodfellow M."/>
        </authorList>
    </citation>
    <scope>NUCLEOTIDE SEQUENCE [LARGE SCALE GENOMIC DNA]</scope>
    <source>
        <strain evidence="8">DSM 104538</strain>
    </source>
</reference>
<dbReference type="EC" id="3.5.2.6" evidence="5"/>
<evidence type="ECO:0000256" key="3">
    <source>
        <dbReference type="ARBA" id="ARBA00023251"/>
    </source>
</evidence>
<dbReference type="InterPro" id="IPR001466">
    <property type="entry name" value="Beta-lactam-related"/>
</dbReference>
<dbReference type="EMBL" id="WMLF01000833">
    <property type="protein sequence ID" value="MBB1247197.1"/>
    <property type="molecule type" value="Genomic_DNA"/>
</dbReference>
<dbReference type="Pfam" id="PF00144">
    <property type="entry name" value="Beta-lactamase"/>
    <property type="match status" value="1"/>
</dbReference>
<name>A0ABR6EPB9_9ACTN</name>
<dbReference type="SUPFAM" id="SSF56601">
    <property type="entry name" value="beta-lactamase/transpeptidase-like"/>
    <property type="match status" value="1"/>
</dbReference>
<evidence type="ECO:0000256" key="2">
    <source>
        <dbReference type="ARBA" id="ARBA00022801"/>
    </source>
</evidence>
<gene>
    <name evidence="7" type="ORF">GL263_27155</name>
</gene>
<evidence type="ECO:0000313" key="8">
    <source>
        <dbReference type="Proteomes" id="UP000766698"/>
    </source>
</evidence>
<feature type="non-terminal residue" evidence="7">
    <location>
        <position position="280"/>
    </location>
</feature>
<evidence type="ECO:0000256" key="1">
    <source>
        <dbReference type="ARBA" id="ARBA00007840"/>
    </source>
</evidence>
<proteinExistence type="inferred from homology"/>
<protein>
    <recommendedName>
        <fullName evidence="5">Beta-lactamase</fullName>
        <ecNumber evidence="5">3.5.2.6</ecNumber>
    </recommendedName>
</protein>
<dbReference type="PROSITE" id="PS00336">
    <property type="entry name" value="BETA_LACTAMASE_C"/>
    <property type="match status" value="1"/>
</dbReference>
<evidence type="ECO:0000259" key="6">
    <source>
        <dbReference type="Pfam" id="PF00144"/>
    </source>
</evidence>
<keyword evidence="8" id="KW-1185">Reference proteome</keyword>
<dbReference type="Gene3D" id="3.40.710.10">
    <property type="entry name" value="DD-peptidase/beta-lactamase superfamily"/>
    <property type="match status" value="1"/>
</dbReference>
<feature type="domain" description="Beta-lactamase-related" evidence="6">
    <location>
        <begin position="22"/>
        <end position="270"/>
    </location>
</feature>
<evidence type="ECO:0000313" key="7">
    <source>
        <dbReference type="EMBL" id="MBB1247197.1"/>
    </source>
</evidence>
<evidence type="ECO:0000256" key="4">
    <source>
        <dbReference type="ARBA" id="ARBA00038473"/>
    </source>
</evidence>
<keyword evidence="3 5" id="KW-0046">Antibiotic resistance</keyword>
<dbReference type="Proteomes" id="UP000766698">
    <property type="component" value="Unassembled WGS sequence"/>
</dbReference>
<comment type="similarity">
    <text evidence="4">Belongs to the beta-lactamase family.</text>
</comment>
<organism evidence="7 8">
    <name type="scientific">Streptomyces durbertensis</name>
    <dbReference type="NCBI Taxonomy" id="2448886"/>
    <lineage>
        <taxon>Bacteria</taxon>
        <taxon>Bacillati</taxon>
        <taxon>Actinomycetota</taxon>
        <taxon>Actinomycetes</taxon>
        <taxon>Kitasatosporales</taxon>
        <taxon>Streptomycetaceae</taxon>
        <taxon>Streptomyces</taxon>
    </lineage>
</organism>
<dbReference type="InterPro" id="IPR051478">
    <property type="entry name" value="Beta-lactamase-like_AB/R"/>
</dbReference>
<comment type="caution">
    <text evidence="7">The sequence shown here is derived from an EMBL/GenBank/DDBJ whole genome shotgun (WGS) entry which is preliminary data.</text>
</comment>
<sequence length="280" mass="29566">MPHSDSLDALVHRTAHTLSAKQRGAVVVGAVRGDNSAVHGADPATLFEIGSISKTFTSLALATLATREEVSLQAPLYTLLPHGAAVPGRSGEPIRLEHLACHTSGLPKLPRGLMPRGLFSKDPYAHCTTPFLLDGLRRTRLRSTPGTRFHYSNLGAGLLGLALAHHTAQDYDTLIRTEVADPLKLHDTAVTLTPEQTARLTPGHTALGRRTARWRLADLAGAGGIHSTVPDLLLLARAHLTPPAAEPAPPAGPLADAVRLTRTTAHPIPGGPSKAHPGWI</sequence>
<comment type="similarity">
    <text evidence="1 5">Belongs to the class-C beta-lactamase family.</text>
</comment>
<dbReference type="InterPro" id="IPR001586">
    <property type="entry name" value="Beta-lactam_class-C_AS"/>
</dbReference>
<evidence type="ECO:0000256" key="5">
    <source>
        <dbReference type="RuleBase" id="RU361140"/>
    </source>
</evidence>
<dbReference type="PANTHER" id="PTHR22935">
    <property type="entry name" value="PENICILLIN-BINDING PROTEIN"/>
    <property type="match status" value="1"/>
</dbReference>
<dbReference type="PANTHER" id="PTHR22935:SF95">
    <property type="entry name" value="BETA-LACTAMASE-LIKE 1-RELATED"/>
    <property type="match status" value="1"/>
</dbReference>
<dbReference type="InterPro" id="IPR012338">
    <property type="entry name" value="Beta-lactam/transpept-like"/>
</dbReference>
<dbReference type="RefSeq" id="WP_182858379.1">
    <property type="nucleotide sequence ID" value="NZ_WMLF01000833.1"/>
</dbReference>
<keyword evidence="2 5" id="KW-0378">Hydrolase</keyword>
<accession>A0ABR6EPB9</accession>